<feature type="region of interest" description="Disordered" evidence="1">
    <location>
        <begin position="206"/>
        <end position="227"/>
    </location>
</feature>
<dbReference type="OrthoDB" id="19996at2759"/>
<dbReference type="PROSITE" id="PS50004">
    <property type="entry name" value="C2"/>
    <property type="match status" value="1"/>
</dbReference>
<proteinExistence type="predicted"/>
<dbReference type="eggNOG" id="KOG3837">
    <property type="taxonomic scope" value="Eukaryota"/>
</dbReference>
<evidence type="ECO:0000313" key="3">
    <source>
        <dbReference type="EMBL" id="ETW06801.1"/>
    </source>
</evidence>
<dbReference type="PANTHER" id="PTHR13076">
    <property type="entry name" value="COILED-COIL AND C2 DOMAIN-CONTAINING PROTEIN 1-LIKE"/>
    <property type="match status" value="1"/>
</dbReference>
<dbReference type="InterPro" id="IPR039725">
    <property type="entry name" value="CC2D1A/B"/>
</dbReference>
<feature type="region of interest" description="Disordered" evidence="1">
    <location>
        <begin position="1"/>
        <end position="35"/>
    </location>
</feature>
<dbReference type="GO" id="GO:0001227">
    <property type="term" value="F:DNA-binding transcription repressor activity, RNA polymerase II-specific"/>
    <property type="evidence" value="ECO:0007669"/>
    <property type="project" value="InterPro"/>
</dbReference>
<protein>
    <recommendedName>
        <fullName evidence="2">C2 domain-containing protein</fullName>
    </recommendedName>
</protein>
<dbReference type="VEuPathDB" id="FungiDB:H310_02953"/>
<evidence type="ECO:0000259" key="2">
    <source>
        <dbReference type="PROSITE" id="PS50004"/>
    </source>
</evidence>
<feature type="region of interest" description="Disordered" evidence="1">
    <location>
        <begin position="822"/>
        <end position="882"/>
    </location>
</feature>
<dbReference type="PANTHER" id="PTHR13076:SF9">
    <property type="entry name" value="COILED-COIL AND C2 DOMAIN-CONTAINING PROTEIN 1-LIKE"/>
    <property type="match status" value="1"/>
</dbReference>
<sequence>MFWKTNKEPKKASRTTAPAKKSVGGGDDDFDLSQFGIKPVSDKDVEAEMAKMMAEMSSRKGEAGDLDDSDDETELMRQIQQIGADVPSTAFSSMLSGSASDVDDDGELSDSCLDDPHLQAELQGILGAGKKSASFRGDERVRLQKLAETEKQNAINLKRAGQIQAALEAMRAMRAYEAQIEALDQSVPVQTIPARRSIAMTTATNAPSLVDDDDPDHHNIEVTDDDLNNPEFDAMLHGGNAKTKAAQVVESVDAVTVESVQAKILALKQSAIELKNQNKIPQALTALKEARALEPTLVKLLQRPQQGEALSVEVLAMDSSPSQAKSAAEAILADASADHRAKDIPVAMSDSDDEDMDMDVTDDDLNNPEFDAMLSGEASAKLSSKADAQPPSRSSVAGGAVVLMERHTHHVMEMQVTNCSPEELAARGGGGATETEPSSVGLATTPACTHNLPSSEGDAAPPSGGLVGLDTESAMQADVLAQDGAESRPDSRPRTSSSQLIDEFDDDDEFFDAVVIPPNVSLQDQLNAAKAAAIALKKQGNIQAALIQLRLVKEIEAKLVLETTPAGPTPQELYEQRQRALAYEAIEKQLVDYGNKCRAEATRLVSIDRSRAQGQLDLHKRYVAALETLRAARGNPLQPPPTTHIEEHVDILEHVNVDVPLDRIEISVLQMRSTAVATASKDLFVKLGLNVPSQNPHELTTSTVRGTGSGLYSYNAVGVFPIQRNRGLLKLVELRKAQVEVFTAPGFFSAPQSVGKATVPLSPLLSSSEIQCWLPLMVSRRPCGLDVQIRIRLHVPLRDKEFRPVKSYVFVVDAYPPPLAPAMTTPVQQRPVAAPKTRVNAPANQAPPPDTASIPTASSQHAPPAPSVKPRPADSMSDDDDPHGVDKIVSYDVICEEVPRLAFNTMDISFECVQVAKLEEKIKSGAASAEFTDRLDSLALKKQLLEIDIQTGKLTEAAYVDMLKARIASDMALARSLHQRGRKLDGARVLHRVKVMQQEIASATAPPS</sequence>
<organism evidence="3">
    <name type="scientific">Aphanomyces invadans</name>
    <dbReference type="NCBI Taxonomy" id="157072"/>
    <lineage>
        <taxon>Eukaryota</taxon>
        <taxon>Sar</taxon>
        <taxon>Stramenopiles</taxon>
        <taxon>Oomycota</taxon>
        <taxon>Saprolegniomycetes</taxon>
        <taxon>Saprolegniales</taxon>
        <taxon>Verrucalvaceae</taxon>
        <taxon>Aphanomyces</taxon>
    </lineage>
</organism>
<feature type="compositionally biased region" description="Basic and acidic residues" evidence="1">
    <location>
        <begin position="1"/>
        <end position="11"/>
    </location>
</feature>
<evidence type="ECO:0000256" key="1">
    <source>
        <dbReference type="SAM" id="MobiDB-lite"/>
    </source>
</evidence>
<gene>
    <name evidence="3" type="ORF">H310_02953</name>
</gene>
<reference evidence="3" key="1">
    <citation type="submission" date="2013-12" db="EMBL/GenBank/DDBJ databases">
        <title>The Genome Sequence of Aphanomyces invadans NJM9701.</title>
        <authorList>
            <consortium name="The Broad Institute Genomics Platform"/>
            <person name="Russ C."/>
            <person name="Tyler B."/>
            <person name="van West P."/>
            <person name="Dieguez-Uribeondo J."/>
            <person name="Young S.K."/>
            <person name="Zeng Q."/>
            <person name="Gargeya S."/>
            <person name="Fitzgerald M."/>
            <person name="Abouelleil A."/>
            <person name="Alvarado L."/>
            <person name="Chapman S.B."/>
            <person name="Gainer-Dewar J."/>
            <person name="Goldberg J."/>
            <person name="Griggs A."/>
            <person name="Gujja S."/>
            <person name="Hansen M."/>
            <person name="Howarth C."/>
            <person name="Imamovic A."/>
            <person name="Ireland A."/>
            <person name="Larimer J."/>
            <person name="McCowan C."/>
            <person name="Murphy C."/>
            <person name="Pearson M."/>
            <person name="Poon T.W."/>
            <person name="Priest M."/>
            <person name="Roberts A."/>
            <person name="Saif S."/>
            <person name="Shea T."/>
            <person name="Sykes S."/>
            <person name="Wortman J."/>
            <person name="Nusbaum C."/>
            <person name="Birren B."/>
        </authorList>
    </citation>
    <scope>NUCLEOTIDE SEQUENCE [LARGE SCALE GENOMIC DNA]</scope>
    <source>
        <strain evidence="3">NJM9701</strain>
    </source>
</reference>
<accession>A0A024UK30</accession>
<name>A0A024UK30_9STRA</name>
<dbReference type="AlphaFoldDB" id="A0A024UK30"/>
<dbReference type="RefSeq" id="XP_008864876.1">
    <property type="nucleotide sequence ID" value="XM_008866654.1"/>
</dbReference>
<dbReference type="STRING" id="157072.A0A024UK30"/>
<dbReference type="InterPro" id="IPR000008">
    <property type="entry name" value="C2_dom"/>
</dbReference>
<feature type="compositionally biased region" description="Polar residues" evidence="1">
    <location>
        <begin position="437"/>
        <end position="454"/>
    </location>
</feature>
<feature type="region of interest" description="Disordered" evidence="1">
    <location>
        <begin position="482"/>
        <end position="502"/>
    </location>
</feature>
<feature type="region of interest" description="Disordered" evidence="1">
    <location>
        <begin position="423"/>
        <end position="469"/>
    </location>
</feature>
<feature type="domain" description="C2" evidence="2">
    <location>
        <begin position="639"/>
        <end position="774"/>
    </location>
</feature>
<dbReference type="GeneID" id="20080003"/>
<dbReference type="EMBL" id="KI913955">
    <property type="protein sequence ID" value="ETW06801.1"/>
    <property type="molecule type" value="Genomic_DNA"/>
</dbReference>